<organism evidence="2 5">
    <name type="scientific">Methylopila capsulata</name>
    <dbReference type="NCBI Taxonomy" id="61654"/>
    <lineage>
        <taxon>Bacteria</taxon>
        <taxon>Pseudomonadati</taxon>
        <taxon>Pseudomonadota</taxon>
        <taxon>Alphaproteobacteria</taxon>
        <taxon>Hyphomicrobiales</taxon>
        <taxon>Methylopilaceae</taxon>
        <taxon>Methylopila</taxon>
    </lineage>
</organism>
<evidence type="ECO:0000313" key="2">
    <source>
        <dbReference type="EMBL" id="GLK54979.1"/>
    </source>
</evidence>
<evidence type="ECO:0000313" key="4">
    <source>
        <dbReference type="Proteomes" id="UP000758856"/>
    </source>
</evidence>
<reference evidence="2" key="3">
    <citation type="submission" date="2023-01" db="EMBL/GenBank/DDBJ databases">
        <authorList>
            <person name="Sun Q."/>
            <person name="Evtushenko L."/>
        </authorList>
    </citation>
    <scope>NUCLEOTIDE SEQUENCE</scope>
    <source>
        <strain evidence="2">VKM B-1606</strain>
    </source>
</reference>
<dbReference type="Proteomes" id="UP000758856">
    <property type="component" value="Unassembled WGS sequence"/>
</dbReference>
<dbReference type="Gene3D" id="2.30.30.40">
    <property type="entry name" value="SH3 Domains"/>
    <property type="match status" value="1"/>
</dbReference>
<keyword evidence="4" id="KW-1185">Reference proteome</keyword>
<evidence type="ECO:0000313" key="3">
    <source>
        <dbReference type="EMBL" id="MBM7851914.1"/>
    </source>
</evidence>
<feature type="signal peptide" evidence="1">
    <location>
        <begin position="1"/>
        <end position="34"/>
    </location>
</feature>
<dbReference type="EMBL" id="JAFBCY010000002">
    <property type="protein sequence ID" value="MBM7851914.1"/>
    <property type="molecule type" value="Genomic_DNA"/>
</dbReference>
<sequence length="188" mass="20389">MAGNRLKPFGRAALAAATALGVLAGLSGAARAQAAKETEAGVMIGPVSGLPVPRYVSLKSAKVYVRQGPTKDHPVAFVYRRAGEPVEIVAEYDNWRRIRDSEGSEGWVWHSLLSGRRTALVAPWSKDSALPIRASATADARLSARLEPKVLVEVRRCDGSWCKVEGDGFDGFIPQDRLWGVYPGERFD</sequence>
<proteinExistence type="predicted"/>
<accession>A0A9W6ISW7</accession>
<evidence type="ECO:0000313" key="5">
    <source>
        <dbReference type="Proteomes" id="UP001143400"/>
    </source>
</evidence>
<dbReference type="EMBL" id="BSFF01000001">
    <property type="protein sequence ID" value="GLK54979.1"/>
    <property type="molecule type" value="Genomic_DNA"/>
</dbReference>
<protein>
    <submittedName>
        <fullName evidence="3">SH3-like domain-containing protein</fullName>
    </submittedName>
</protein>
<comment type="caution">
    <text evidence="2">The sequence shown here is derived from an EMBL/GenBank/DDBJ whole genome shotgun (WGS) entry which is preliminary data.</text>
</comment>
<reference evidence="2" key="1">
    <citation type="journal article" date="2014" name="Int. J. Syst. Evol. Microbiol.">
        <title>Complete genome sequence of Corynebacterium casei LMG S-19264T (=DSM 44701T), isolated from a smear-ripened cheese.</title>
        <authorList>
            <consortium name="US DOE Joint Genome Institute (JGI-PGF)"/>
            <person name="Walter F."/>
            <person name="Albersmeier A."/>
            <person name="Kalinowski J."/>
            <person name="Ruckert C."/>
        </authorList>
    </citation>
    <scope>NUCLEOTIDE SEQUENCE</scope>
    <source>
        <strain evidence="2">VKM B-1606</strain>
    </source>
</reference>
<name>A0A9W6ISW7_9HYPH</name>
<keyword evidence="1" id="KW-0732">Signal</keyword>
<dbReference type="InterPro" id="IPR010466">
    <property type="entry name" value="DUF1058"/>
</dbReference>
<dbReference type="AlphaFoldDB" id="A0A9W6ISW7"/>
<dbReference type="Proteomes" id="UP001143400">
    <property type="component" value="Unassembled WGS sequence"/>
</dbReference>
<gene>
    <name evidence="2" type="ORF">GCM10008170_09980</name>
    <name evidence="3" type="ORF">JOD31_002139</name>
</gene>
<evidence type="ECO:0000256" key="1">
    <source>
        <dbReference type="SAM" id="SignalP"/>
    </source>
</evidence>
<feature type="chain" id="PRO_5040930580" evidence="1">
    <location>
        <begin position="35"/>
        <end position="188"/>
    </location>
</feature>
<reference evidence="3 4" key="2">
    <citation type="submission" date="2021-01" db="EMBL/GenBank/DDBJ databases">
        <title>Genomic Encyclopedia of Type Strains, Phase IV (KMG-IV): sequencing the most valuable type-strain genomes for metagenomic binning, comparative biology and taxonomic classification.</title>
        <authorList>
            <person name="Goeker M."/>
        </authorList>
    </citation>
    <scope>NUCLEOTIDE SEQUENCE [LARGE SCALE GENOMIC DNA]</scope>
    <source>
        <strain evidence="3 4">DSM 6130</strain>
    </source>
</reference>
<dbReference type="RefSeq" id="WP_204950292.1">
    <property type="nucleotide sequence ID" value="NZ_BSFF01000001.1"/>
</dbReference>
<dbReference type="Pfam" id="PF06347">
    <property type="entry name" value="SH3_4"/>
    <property type="match status" value="2"/>
</dbReference>